<evidence type="ECO:0000313" key="7">
    <source>
        <dbReference type="Proteomes" id="UP000325641"/>
    </source>
</evidence>
<dbReference type="Gene3D" id="1.10.10.60">
    <property type="entry name" value="Homeodomain-like"/>
    <property type="match status" value="1"/>
</dbReference>
<dbReference type="PROSITE" id="PS50977">
    <property type="entry name" value="HTH_TETR_2"/>
    <property type="match status" value="1"/>
</dbReference>
<dbReference type="InterPro" id="IPR050109">
    <property type="entry name" value="HTH-type_TetR-like_transc_reg"/>
</dbReference>
<keyword evidence="1" id="KW-0805">Transcription regulation</keyword>
<evidence type="ECO:0000256" key="3">
    <source>
        <dbReference type="ARBA" id="ARBA00023163"/>
    </source>
</evidence>
<keyword evidence="2 4" id="KW-0238">DNA-binding</keyword>
<dbReference type="InterPro" id="IPR036271">
    <property type="entry name" value="Tet_transcr_reg_TetR-rel_C_sf"/>
</dbReference>
<reference evidence="7" key="1">
    <citation type="submission" date="2019-10" db="EMBL/GenBank/DDBJ databases">
        <title>Complete Genome Sequence of Bradyrhizobium betae type strain PL7HG1T.</title>
        <authorList>
            <person name="Bromfield E.S.P."/>
            <person name="Cloutier S."/>
        </authorList>
    </citation>
    <scope>NUCLEOTIDE SEQUENCE [LARGE SCALE GENOMIC DNA]</scope>
    <source>
        <strain evidence="7">PL7HG1</strain>
    </source>
</reference>
<dbReference type="Pfam" id="PF13305">
    <property type="entry name" value="TetR_C_33"/>
    <property type="match status" value="1"/>
</dbReference>
<dbReference type="PRINTS" id="PR00455">
    <property type="entry name" value="HTHTETR"/>
</dbReference>
<dbReference type="AlphaFoldDB" id="A0A5P6PAC7"/>
<dbReference type="InterPro" id="IPR025996">
    <property type="entry name" value="MT1864/Rv1816-like_C"/>
</dbReference>
<dbReference type="InterPro" id="IPR009057">
    <property type="entry name" value="Homeodomain-like_sf"/>
</dbReference>
<name>A0A5P6PAC7_9BRAD</name>
<evidence type="ECO:0000313" key="6">
    <source>
        <dbReference type="EMBL" id="QFI75226.1"/>
    </source>
</evidence>
<dbReference type="Proteomes" id="UP000325641">
    <property type="component" value="Chromosome"/>
</dbReference>
<evidence type="ECO:0000259" key="5">
    <source>
        <dbReference type="PROSITE" id="PS50977"/>
    </source>
</evidence>
<feature type="DNA-binding region" description="H-T-H motif" evidence="4">
    <location>
        <begin position="48"/>
        <end position="67"/>
    </location>
</feature>
<dbReference type="Gene3D" id="1.10.357.10">
    <property type="entry name" value="Tetracycline Repressor, domain 2"/>
    <property type="match status" value="1"/>
</dbReference>
<dbReference type="SUPFAM" id="SSF46689">
    <property type="entry name" value="Homeodomain-like"/>
    <property type="match status" value="1"/>
</dbReference>
<dbReference type="GO" id="GO:0000976">
    <property type="term" value="F:transcription cis-regulatory region binding"/>
    <property type="evidence" value="ECO:0007669"/>
    <property type="project" value="TreeGrafter"/>
</dbReference>
<dbReference type="Pfam" id="PF00440">
    <property type="entry name" value="TetR_N"/>
    <property type="match status" value="1"/>
</dbReference>
<evidence type="ECO:0000256" key="4">
    <source>
        <dbReference type="PROSITE-ProRule" id="PRU00335"/>
    </source>
</evidence>
<dbReference type="SUPFAM" id="SSF48498">
    <property type="entry name" value="Tetracyclin repressor-like, C-terminal domain"/>
    <property type="match status" value="1"/>
</dbReference>
<dbReference type="GO" id="GO:0003700">
    <property type="term" value="F:DNA-binding transcription factor activity"/>
    <property type="evidence" value="ECO:0007669"/>
    <property type="project" value="TreeGrafter"/>
</dbReference>
<evidence type="ECO:0000256" key="2">
    <source>
        <dbReference type="ARBA" id="ARBA00023125"/>
    </source>
</evidence>
<proteinExistence type="predicted"/>
<accession>A0A5P6PAC7</accession>
<dbReference type="EMBL" id="CP044543">
    <property type="protein sequence ID" value="QFI75226.1"/>
    <property type="molecule type" value="Genomic_DNA"/>
</dbReference>
<dbReference type="PANTHER" id="PTHR30055:SF234">
    <property type="entry name" value="HTH-TYPE TRANSCRIPTIONAL REGULATOR BETI"/>
    <property type="match status" value="1"/>
</dbReference>
<evidence type="ECO:0000256" key="1">
    <source>
        <dbReference type="ARBA" id="ARBA00023015"/>
    </source>
</evidence>
<dbReference type="KEGG" id="bbet:F8237_24140"/>
<protein>
    <submittedName>
        <fullName evidence="6">TetR/AcrR family transcriptional regulator</fullName>
    </submittedName>
</protein>
<gene>
    <name evidence="6" type="ORF">F8237_24140</name>
</gene>
<feature type="domain" description="HTH tetR-type" evidence="5">
    <location>
        <begin position="25"/>
        <end position="85"/>
    </location>
</feature>
<dbReference type="PANTHER" id="PTHR30055">
    <property type="entry name" value="HTH-TYPE TRANSCRIPTIONAL REGULATOR RUTR"/>
    <property type="match status" value="1"/>
</dbReference>
<keyword evidence="3" id="KW-0804">Transcription</keyword>
<sequence>MPILESDDKHDPEAVKERRRSKRIVRRRAEILDAAKTIFLAGDYASVTIDDIADVAGISRATIYLYFKSKQEVYEELLFRDLDEMITVLTTSFDRNDSVRNNLFRMATGYMNFFRVHPEYFTTLSFFFMPGRKETLPAEAAAKISARLNDGILAIEEAIKLGIARGEARPVDARAATLSLWGQWMGNAYLAVAGRTTFYERTIEQVYADGIDIFLDGLTMRNPA</sequence>
<dbReference type="InterPro" id="IPR001647">
    <property type="entry name" value="HTH_TetR"/>
</dbReference>
<dbReference type="OrthoDB" id="2356263at2"/>
<organism evidence="6 7">
    <name type="scientific">Bradyrhizobium betae</name>
    <dbReference type="NCBI Taxonomy" id="244734"/>
    <lineage>
        <taxon>Bacteria</taxon>
        <taxon>Pseudomonadati</taxon>
        <taxon>Pseudomonadota</taxon>
        <taxon>Alphaproteobacteria</taxon>
        <taxon>Hyphomicrobiales</taxon>
        <taxon>Nitrobacteraceae</taxon>
        <taxon>Bradyrhizobium</taxon>
    </lineage>
</organism>